<dbReference type="Gene3D" id="2.20.200.10">
    <property type="entry name" value="Outer membrane efflux proteins (OEP)"/>
    <property type="match status" value="1"/>
</dbReference>
<keyword evidence="2" id="KW-0732">Signal</keyword>
<dbReference type="NCBIfam" id="TIGR01845">
    <property type="entry name" value="outer_NodT"/>
    <property type="match status" value="1"/>
</dbReference>
<dbReference type="SUPFAM" id="SSF56954">
    <property type="entry name" value="Outer membrane efflux proteins (OEP)"/>
    <property type="match status" value="1"/>
</dbReference>
<keyword evidence="4" id="KW-1185">Reference proteome</keyword>
<dbReference type="Pfam" id="PF02321">
    <property type="entry name" value="OEP"/>
    <property type="match status" value="2"/>
</dbReference>
<name>A0ABW7FI84_9BURK</name>
<evidence type="ECO:0000256" key="1">
    <source>
        <dbReference type="ARBA" id="ARBA00007613"/>
    </source>
</evidence>
<dbReference type="Gene3D" id="1.20.1600.10">
    <property type="entry name" value="Outer membrane efflux proteins (OEP)"/>
    <property type="match status" value="1"/>
</dbReference>
<comment type="similarity">
    <text evidence="1 2">Belongs to the outer membrane factor (OMF) (TC 1.B.17) family.</text>
</comment>
<sequence length="493" mass="52306">MTSSSRRCRRSVSAANRLLSLAAGVALSACSTPAVQPPSPSVPLAAAFAHARGAEAQATAAGTQWWAAWKDPTLTALVEEALGANQDIAIALQRVAQARAGADAQASRLWPTVGVQASASRSDSGVPAPVKQGMPDTRALRAGIDVAWEIDLAGGVRAARDAAQADGTAAAAGVQGARLLVASEVARQYFVLRSAEERLRIVRALAEAQRQTAARVESRLREGQASAFDHDRARAEADALDAQLPALRMLVGTTQTQLAVLLGRNPSARTVNADNHFTWPAAPAIATGQPSELLRRRPDLVAAEARVAAEALRTAEARAQWWPKLFLSALVGREDLRLNALDLAPAHFSNVALAFAMPVFNAGRIDAGVRVQSARADEALLAWQKSVLVAVREVEDSLLVRSQEAERNAALALTVEHRRRSLRRAESLQREGQIDLLALLDVQRSVLASELALSESRLQQALADVQLYKALGGGFPATQPSTAMTSLAARTPQ</sequence>
<comment type="subcellular location">
    <subcellularLocation>
        <location evidence="2">Cell membrane</location>
        <topology evidence="2">Lipid-anchor</topology>
    </subcellularLocation>
</comment>
<reference evidence="3 4" key="1">
    <citation type="submission" date="2024-08" db="EMBL/GenBank/DDBJ databases">
        <authorList>
            <person name="Lu H."/>
        </authorList>
    </citation>
    <scope>NUCLEOTIDE SEQUENCE [LARGE SCALE GENOMIC DNA]</scope>
    <source>
        <strain evidence="3 4">LKC17W</strain>
    </source>
</reference>
<protein>
    <submittedName>
        <fullName evidence="3">Efflux transporter outer membrane subunit</fullName>
    </submittedName>
</protein>
<keyword evidence="2" id="KW-0812">Transmembrane</keyword>
<comment type="caution">
    <text evidence="3">The sequence shown here is derived from an EMBL/GenBank/DDBJ whole genome shotgun (WGS) entry which is preliminary data.</text>
</comment>
<dbReference type="InterPro" id="IPR003423">
    <property type="entry name" value="OMP_efflux"/>
</dbReference>
<dbReference type="RefSeq" id="WP_394397367.1">
    <property type="nucleotide sequence ID" value="NZ_JBIGHW010000004.1"/>
</dbReference>
<organism evidence="3 4">
    <name type="scientific">Pelomonas margarita</name>
    <dbReference type="NCBI Taxonomy" id="3299031"/>
    <lineage>
        <taxon>Bacteria</taxon>
        <taxon>Pseudomonadati</taxon>
        <taxon>Pseudomonadota</taxon>
        <taxon>Betaproteobacteria</taxon>
        <taxon>Burkholderiales</taxon>
        <taxon>Sphaerotilaceae</taxon>
        <taxon>Roseateles</taxon>
    </lineage>
</organism>
<evidence type="ECO:0000313" key="3">
    <source>
        <dbReference type="EMBL" id="MFG6441047.1"/>
    </source>
</evidence>
<dbReference type="Proteomes" id="UP001606301">
    <property type="component" value="Unassembled WGS sequence"/>
</dbReference>
<accession>A0ABW7FI84</accession>
<feature type="signal peptide" evidence="2">
    <location>
        <begin position="1"/>
        <end position="28"/>
    </location>
</feature>
<dbReference type="InterPro" id="IPR010131">
    <property type="entry name" value="MdtP/NodT-like"/>
</dbReference>
<keyword evidence="2" id="KW-0472">Membrane</keyword>
<dbReference type="EMBL" id="JBIGHW010000004">
    <property type="protein sequence ID" value="MFG6441047.1"/>
    <property type="molecule type" value="Genomic_DNA"/>
</dbReference>
<keyword evidence="2" id="KW-0564">Palmitate</keyword>
<dbReference type="PANTHER" id="PTHR30203">
    <property type="entry name" value="OUTER MEMBRANE CATION EFFLUX PROTEIN"/>
    <property type="match status" value="1"/>
</dbReference>
<dbReference type="PROSITE" id="PS51257">
    <property type="entry name" value="PROKAR_LIPOPROTEIN"/>
    <property type="match status" value="1"/>
</dbReference>
<gene>
    <name evidence="3" type="ORF">ACG0Z3_10190</name>
</gene>
<evidence type="ECO:0000256" key="2">
    <source>
        <dbReference type="RuleBase" id="RU362097"/>
    </source>
</evidence>
<keyword evidence="2" id="KW-0449">Lipoprotein</keyword>
<keyword evidence="2" id="KW-1134">Transmembrane beta strand</keyword>
<proteinExistence type="inferred from homology"/>
<feature type="chain" id="PRO_5044989845" evidence="2">
    <location>
        <begin position="29"/>
        <end position="493"/>
    </location>
</feature>
<dbReference type="PANTHER" id="PTHR30203:SF25">
    <property type="entry name" value="OUTER MEMBRANE PROTEIN-RELATED"/>
    <property type="match status" value="1"/>
</dbReference>
<evidence type="ECO:0000313" key="4">
    <source>
        <dbReference type="Proteomes" id="UP001606301"/>
    </source>
</evidence>